<accession>A0A411YG90</accession>
<dbReference type="SUPFAM" id="SSF51261">
    <property type="entry name" value="Duplicated hybrid motif"/>
    <property type="match status" value="1"/>
</dbReference>
<reference evidence="5 6" key="1">
    <citation type="submission" date="2019-01" db="EMBL/GenBank/DDBJ databases">
        <title>Egibacter rhizosphaerae EGI 80759T.</title>
        <authorList>
            <person name="Chen D.-D."/>
            <person name="Tian Y."/>
            <person name="Jiao J.-Y."/>
            <person name="Zhang X.-T."/>
            <person name="Zhang Y.-G."/>
            <person name="Zhang Y."/>
            <person name="Xiao M."/>
            <person name="Shu W.-S."/>
            <person name="Li W.-J."/>
        </authorList>
    </citation>
    <scope>NUCLEOTIDE SEQUENCE [LARGE SCALE GENOMIC DNA]</scope>
    <source>
        <strain evidence="5 6">EGI 80759</strain>
    </source>
</reference>
<keyword evidence="3" id="KW-0732">Signal</keyword>
<dbReference type="Proteomes" id="UP000291469">
    <property type="component" value="Chromosome"/>
</dbReference>
<gene>
    <name evidence="5" type="ORF">ER308_12200</name>
</gene>
<dbReference type="RefSeq" id="WP_131155247.1">
    <property type="nucleotide sequence ID" value="NZ_CP036402.1"/>
</dbReference>
<protein>
    <submittedName>
        <fullName evidence="5">M23 family metallopeptidase</fullName>
    </submittedName>
</protein>
<feature type="signal peptide" evidence="3">
    <location>
        <begin position="1"/>
        <end position="23"/>
    </location>
</feature>
<feature type="domain" description="M23ase beta-sheet core" evidence="4">
    <location>
        <begin position="302"/>
        <end position="398"/>
    </location>
</feature>
<name>A0A411YG90_9ACTN</name>
<evidence type="ECO:0000259" key="4">
    <source>
        <dbReference type="Pfam" id="PF01551"/>
    </source>
</evidence>
<dbReference type="GO" id="GO:0004222">
    <property type="term" value="F:metalloendopeptidase activity"/>
    <property type="evidence" value="ECO:0007669"/>
    <property type="project" value="TreeGrafter"/>
</dbReference>
<dbReference type="KEGG" id="erz:ER308_12200"/>
<evidence type="ECO:0000256" key="3">
    <source>
        <dbReference type="SAM" id="SignalP"/>
    </source>
</evidence>
<dbReference type="PANTHER" id="PTHR21666:SF270">
    <property type="entry name" value="MUREIN HYDROLASE ACTIVATOR ENVC"/>
    <property type="match status" value="1"/>
</dbReference>
<dbReference type="Pfam" id="PF01551">
    <property type="entry name" value="Peptidase_M23"/>
    <property type="match status" value="1"/>
</dbReference>
<evidence type="ECO:0000256" key="1">
    <source>
        <dbReference type="SAM" id="Coils"/>
    </source>
</evidence>
<sequence length="413" mass="44523">MNRVVRVAIAGCGLAALPLLAAAAPGAIASIDEVEEQVEEAEEQAESTRERLREAEEAADVSRQEAEEAQARVVEHQEAFDEAVAAYEEARGHYEQVAGERDREVDRVEAAAEAQAEQATSFGEHLAEVYKRPPQDLGMIELVLASEDAADALHRADLVGRAAELGADRLLAARDLEERTTDEAQQHHVVAVGLDDAADRLQETQEQLDFALANAEEAAARAESDAIRAEQAAAEAGEDLEEVEGRVEAARDRVQAVRRRVEAAEAAEDAEPPPAVDGMVCPIGSPHGFTDSWLAPRPGGRQHQGIDMFAEHGMPIYAVEDGQVRTSSNRLGGLVIYLTADDGDRYYYAHLSELHVDTGNRVEAGEQIGANGDTGNARGTPPHLHWELRVGGDERVNPYPLARDLCSPDGPGH</sequence>
<feature type="region of interest" description="Disordered" evidence="2">
    <location>
        <begin position="37"/>
        <end position="71"/>
    </location>
</feature>
<feature type="coiled-coil region" evidence="1">
    <location>
        <begin position="194"/>
        <end position="267"/>
    </location>
</feature>
<keyword evidence="6" id="KW-1185">Reference proteome</keyword>
<dbReference type="CDD" id="cd12797">
    <property type="entry name" value="M23_peptidase"/>
    <property type="match status" value="1"/>
</dbReference>
<evidence type="ECO:0000313" key="6">
    <source>
        <dbReference type="Proteomes" id="UP000291469"/>
    </source>
</evidence>
<proteinExistence type="predicted"/>
<dbReference type="InterPro" id="IPR050570">
    <property type="entry name" value="Cell_wall_metabolism_enzyme"/>
</dbReference>
<dbReference type="PANTHER" id="PTHR21666">
    <property type="entry name" value="PEPTIDASE-RELATED"/>
    <property type="match status" value="1"/>
</dbReference>
<dbReference type="AlphaFoldDB" id="A0A411YG90"/>
<keyword evidence="1" id="KW-0175">Coiled coil</keyword>
<dbReference type="InterPro" id="IPR011055">
    <property type="entry name" value="Dup_hybrid_motif"/>
</dbReference>
<organism evidence="5 6">
    <name type="scientific">Egibacter rhizosphaerae</name>
    <dbReference type="NCBI Taxonomy" id="1670831"/>
    <lineage>
        <taxon>Bacteria</taxon>
        <taxon>Bacillati</taxon>
        <taxon>Actinomycetota</taxon>
        <taxon>Nitriliruptoria</taxon>
        <taxon>Egibacterales</taxon>
        <taxon>Egibacteraceae</taxon>
        <taxon>Egibacter</taxon>
    </lineage>
</organism>
<dbReference type="OrthoDB" id="1099523at2"/>
<dbReference type="InterPro" id="IPR016047">
    <property type="entry name" value="M23ase_b-sheet_dom"/>
</dbReference>
<evidence type="ECO:0000256" key="2">
    <source>
        <dbReference type="SAM" id="MobiDB-lite"/>
    </source>
</evidence>
<evidence type="ECO:0000313" key="5">
    <source>
        <dbReference type="EMBL" id="QBI20250.1"/>
    </source>
</evidence>
<dbReference type="EMBL" id="CP036402">
    <property type="protein sequence ID" value="QBI20250.1"/>
    <property type="molecule type" value="Genomic_DNA"/>
</dbReference>
<feature type="compositionally biased region" description="Basic and acidic residues" evidence="2">
    <location>
        <begin position="46"/>
        <end position="71"/>
    </location>
</feature>
<dbReference type="Gene3D" id="2.70.70.10">
    <property type="entry name" value="Glucose Permease (Domain IIA)"/>
    <property type="match status" value="1"/>
</dbReference>
<feature type="chain" id="PRO_5019494407" evidence="3">
    <location>
        <begin position="24"/>
        <end position="413"/>
    </location>
</feature>